<feature type="signal peptide" evidence="7">
    <location>
        <begin position="1"/>
        <end position="20"/>
    </location>
</feature>
<evidence type="ECO:0000256" key="6">
    <source>
        <dbReference type="RuleBase" id="RU003915"/>
    </source>
</evidence>
<evidence type="ECO:0000256" key="7">
    <source>
        <dbReference type="SAM" id="SignalP"/>
    </source>
</evidence>
<name>A0A2P8G660_9BACT</name>
<sequence>MKRINLVWCVLLTMAIGVSSCMKDVSSRDEEKIAENEAAIQAALQADSLGSKAVRDSTGLYYIVRKSNPAGLKAQPGDAATIKYTGYLLNGTKVISSVEDNKTEFSFPAGGNVYWGGIEIGIFKMRVGEKTTFFLPYYLASGAVDRVNIPAYSPIRLEVEFIKTRTEPQQIDDFIAKKGYTVSERSTDNLVIVRANTVTGDTIGVGKSVNVKYVGRLLDDTKFDERTASFITGSPNTIPGFDRAIRKMRKGEKAIIVFPSALAYGKNGSSSILPYSPLQFEIEIQN</sequence>
<evidence type="ECO:0000256" key="5">
    <source>
        <dbReference type="PROSITE-ProRule" id="PRU00277"/>
    </source>
</evidence>
<keyword evidence="7" id="KW-0732">Signal</keyword>
<dbReference type="InterPro" id="IPR046357">
    <property type="entry name" value="PPIase_dom_sf"/>
</dbReference>
<accession>A0A2P8G660</accession>
<evidence type="ECO:0000313" key="10">
    <source>
        <dbReference type="Proteomes" id="UP000241964"/>
    </source>
</evidence>
<evidence type="ECO:0000256" key="1">
    <source>
        <dbReference type="ARBA" id="ARBA00000971"/>
    </source>
</evidence>
<keyword evidence="10" id="KW-1185">Reference proteome</keyword>
<dbReference type="Proteomes" id="UP000241964">
    <property type="component" value="Unassembled WGS sequence"/>
</dbReference>
<dbReference type="Gene3D" id="3.10.50.40">
    <property type="match status" value="2"/>
</dbReference>
<dbReference type="AlphaFoldDB" id="A0A2P8G660"/>
<protein>
    <recommendedName>
        <fullName evidence="6">Peptidyl-prolyl cis-trans isomerase</fullName>
        <ecNumber evidence="6">5.2.1.8</ecNumber>
    </recommendedName>
</protein>
<evidence type="ECO:0000259" key="8">
    <source>
        <dbReference type="PROSITE" id="PS50059"/>
    </source>
</evidence>
<comment type="catalytic activity">
    <reaction evidence="1 5 6">
        <text>[protein]-peptidylproline (omega=180) = [protein]-peptidylproline (omega=0)</text>
        <dbReference type="Rhea" id="RHEA:16237"/>
        <dbReference type="Rhea" id="RHEA-COMP:10747"/>
        <dbReference type="Rhea" id="RHEA-COMP:10748"/>
        <dbReference type="ChEBI" id="CHEBI:83833"/>
        <dbReference type="ChEBI" id="CHEBI:83834"/>
        <dbReference type="EC" id="5.2.1.8"/>
    </reaction>
</comment>
<feature type="chain" id="PRO_5015197679" description="Peptidyl-prolyl cis-trans isomerase" evidence="7">
    <location>
        <begin position="21"/>
        <end position="286"/>
    </location>
</feature>
<dbReference type="GO" id="GO:0003755">
    <property type="term" value="F:peptidyl-prolyl cis-trans isomerase activity"/>
    <property type="evidence" value="ECO:0007669"/>
    <property type="project" value="UniProtKB-UniRule"/>
</dbReference>
<dbReference type="PANTHER" id="PTHR43811">
    <property type="entry name" value="FKBP-TYPE PEPTIDYL-PROLYL CIS-TRANS ISOMERASE FKPA"/>
    <property type="match status" value="1"/>
</dbReference>
<keyword evidence="3 5" id="KW-0697">Rotamase</keyword>
<dbReference type="Pfam" id="PF00254">
    <property type="entry name" value="FKBP_C"/>
    <property type="match status" value="2"/>
</dbReference>
<dbReference type="RefSeq" id="WP_106595737.1">
    <property type="nucleotide sequence ID" value="NZ_PYAS01000005.1"/>
</dbReference>
<dbReference type="PROSITE" id="PS51257">
    <property type="entry name" value="PROKAR_LIPOPROTEIN"/>
    <property type="match status" value="1"/>
</dbReference>
<dbReference type="EMBL" id="PYAS01000005">
    <property type="protein sequence ID" value="PSL29473.1"/>
    <property type="molecule type" value="Genomic_DNA"/>
</dbReference>
<proteinExistence type="inferred from homology"/>
<reference evidence="9 10" key="1">
    <citation type="submission" date="2018-03" db="EMBL/GenBank/DDBJ databases">
        <title>Genomic Encyclopedia of Archaeal and Bacterial Type Strains, Phase II (KMG-II): from individual species to whole genera.</title>
        <authorList>
            <person name="Goeker M."/>
        </authorList>
    </citation>
    <scope>NUCLEOTIDE SEQUENCE [LARGE SCALE GENOMIC DNA]</scope>
    <source>
        <strain evidence="9 10">DSM 29057</strain>
    </source>
</reference>
<dbReference type="EC" id="5.2.1.8" evidence="6"/>
<organism evidence="9 10">
    <name type="scientific">Dyadobacter jiangsuensis</name>
    <dbReference type="NCBI Taxonomy" id="1591085"/>
    <lineage>
        <taxon>Bacteria</taxon>
        <taxon>Pseudomonadati</taxon>
        <taxon>Bacteroidota</taxon>
        <taxon>Cytophagia</taxon>
        <taxon>Cytophagales</taxon>
        <taxon>Spirosomataceae</taxon>
        <taxon>Dyadobacter</taxon>
    </lineage>
</organism>
<keyword evidence="4 5" id="KW-0413">Isomerase</keyword>
<dbReference type="InterPro" id="IPR001179">
    <property type="entry name" value="PPIase_FKBP_dom"/>
</dbReference>
<dbReference type="SUPFAM" id="SSF54534">
    <property type="entry name" value="FKBP-like"/>
    <property type="match status" value="2"/>
</dbReference>
<dbReference type="PANTHER" id="PTHR43811:SF19">
    <property type="entry name" value="39 KDA FK506-BINDING NUCLEAR PROTEIN"/>
    <property type="match status" value="1"/>
</dbReference>
<feature type="domain" description="PPIase FKBP-type" evidence="8">
    <location>
        <begin position="77"/>
        <end position="165"/>
    </location>
</feature>
<dbReference type="PROSITE" id="PS50059">
    <property type="entry name" value="FKBP_PPIASE"/>
    <property type="match status" value="2"/>
</dbReference>
<feature type="domain" description="PPIase FKBP-type" evidence="8">
    <location>
        <begin position="206"/>
        <end position="286"/>
    </location>
</feature>
<evidence type="ECO:0000313" key="9">
    <source>
        <dbReference type="EMBL" id="PSL29473.1"/>
    </source>
</evidence>
<evidence type="ECO:0000256" key="4">
    <source>
        <dbReference type="ARBA" id="ARBA00023235"/>
    </source>
</evidence>
<dbReference type="OrthoDB" id="979394at2"/>
<evidence type="ECO:0000256" key="3">
    <source>
        <dbReference type="ARBA" id="ARBA00023110"/>
    </source>
</evidence>
<evidence type="ECO:0000256" key="2">
    <source>
        <dbReference type="ARBA" id="ARBA00006577"/>
    </source>
</evidence>
<gene>
    <name evidence="9" type="ORF">CLV60_105315</name>
</gene>
<comment type="caution">
    <text evidence="9">The sequence shown here is derived from an EMBL/GenBank/DDBJ whole genome shotgun (WGS) entry which is preliminary data.</text>
</comment>
<comment type="similarity">
    <text evidence="2 6">Belongs to the FKBP-type PPIase family.</text>
</comment>